<reference evidence="1 2" key="1">
    <citation type="submission" date="2011-05" db="EMBL/GenBank/DDBJ databases">
        <title>Complete sequence of Desulfotomaculum carboxydivorans CO-1-SRB.</title>
        <authorList>
            <consortium name="US DOE Joint Genome Institute"/>
            <person name="Lucas S."/>
            <person name="Han J."/>
            <person name="Lapidus A."/>
            <person name="Cheng J.-F."/>
            <person name="Goodwin L."/>
            <person name="Pitluck S."/>
            <person name="Peters L."/>
            <person name="Mikhailova N."/>
            <person name="Lu M."/>
            <person name="Han C."/>
            <person name="Tapia R."/>
            <person name="Land M."/>
            <person name="Hauser L."/>
            <person name="Kyrpides N."/>
            <person name="Ivanova N."/>
            <person name="Pagani I."/>
            <person name="Stams A."/>
            <person name="Plugge C."/>
            <person name="Muyzer G."/>
            <person name="Kuever J."/>
            <person name="Parshina S."/>
            <person name="Ivanova A."/>
            <person name="Nazina T."/>
            <person name="Woyke T."/>
        </authorList>
    </citation>
    <scope>NUCLEOTIDE SEQUENCE [LARGE SCALE GENOMIC DNA]</scope>
    <source>
        <strain evidence="2">DSM 14880 / VKM B-2319 / CO-1-SRB</strain>
    </source>
</reference>
<dbReference type="EMBL" id="CP002736">
    <property type="protein sequence ID" value="AEF93398.1"/>
    <property type="molecule type" value="Genomic_DNA"/>
</dbReference>
<dbReference type="AlphaFoldDB" id="F6B7E8"/>
<sequence>MEIVDSQTHVDEFGLWLNLVALLNINPDNNK</sequence>
<proteinExistence type="predicted"/>
<name>F6B7E8_DESCC</name>
<keyword evidence="2" id="KW-1185">Reference proteome</keyword>
<gene>
    <name evidence="1" type="ordered locus">Desca_0506</name>
</gene>
<dbReference type="KEGG" id="dca:Desca_0506"/>
<dbReference type="Proteomes" id="UP000009226">
    <property type="component" value="Chromosome"/>
</dbReference>
<evidence type="ECO:0000313" key="1">
    <source>
        <dbReference type="EMBL" id="AEF93398.1"/>
    </source>
</evidence>
<dbReference type="STRING" id="868595.Desca_0506"/>
<accession>F6B7E8</accession>
<protein>
    <submittedName>
        <fullName evidence="1">Uncharacterized protein</fullName>
    </submittedName>
</protein>
<evidence type="ECO:0000313" key="2">
    <source>
        <dbReference type="Proteomes" id="UP000009226"/>
    </source>
</evidence>
<organism evidence="1 2">
    <name type="scientific">Desulfotomaculum nigrificans (strain DSM 14880 / VKM B-2319 / CO-1-SRB)</name>
    <name type="common">Desulfotomaculum carboxydivorans</name>
    <dbReference type="NCBI Taxonomy" id="868595"/>
    <lineage>
        <taxon>Bacteria</taxon>
        <taxon>Bacillati</taxon>
        <taxon>Bacillota</taxon>
        <taxon>Clostridia</taxon>
        <taxon>Eubacteriales</taxon>
        <taxon>Desulfotomaculaceae</taxon>
        <taxon>Desulfotomaculum</taxon>
    </lineage>
</organism>
<dbReference type="HOGENOM" id="CLU_3396163_0_0_9"/>